<name>A0A1C7NPS3_9FUNG</name>
<comment type="caution">
    <text evidence="1">The sequence shown here is derived from an EMBL/GenBank/DDBJ whole genome shotgun (WGS) entry which is preliminary data.</text>
</comment>
<reference evidence="1 2" key="1">
    <citation type="submission" date="2016-03" db="EMBL/GenBank/DDBJ databases">
        <title>Choanephora cucurbitarum.</title>
        <authorList>
            <person name="Min B."/>
            <person name="Park H."/>
            <person name="Park J.-H."/>
            <person name="Shin H.-D."/>
            <person name="Choi I.-G."/>
        </authorList>
    </citation>
    <scope>NUCLEOTIDE SEQUENCE [LARGE SCALE GENOMIC DNA]</scope>
    <source>
        <strain evidence="1 2">KUS-F28377</strain>
    </source>
</reference>
<dbReference type="AlphaFoldDB" id="A0A1C7NPS3"/>
<evidence type="ECO:0000313" key="1">
    <source>
        <dbReference type="EMBL" id="OBZ90909.1"/>
    </source>
</evidence>
<evidence type="ECO:0000313" key="2">
    <source>
        <dbReference type="Proteomes" id="UP000093000"/>
    </source>
</evidence>
<dbReference type="InParanoid" id="A0A1C7NPS3"/>
<sequence length="79" mass="8890">MPSKNDSPHLCLDTVVIDTRSSISSQSPSELSPYLLTSCNENLHAEQTYHAVQIASKNYCFAHNTYHIMSWCPICAFKI</sequence>
<accession>A0A1C7NPS3</accession>
<dbReference type="EMBL" id="LUGH01000029">
    <property type="protein sequence ID" value="OBZ90909.1"/>
    <property type="molecule type" value="Genomic_DNA"/>
</dbReference>
<organism evidence="1 2">
    <name type="scientific">Choanephora cucurbitarum</name>
    <dbReference type="NCBI Taxonomy" id="101091"/>
    <lineage>
        <taxon>Eukaryota</taxon>
        <taxon>Fungi</taxon>
        <taxon>Fungi incertae sedis</taxon>
        <taxon>Mucoromycota</taxon>
        <taxon>Mucoromycotina</taxon>
        <taxon>Mucoromycetes</taxon>
        <taxon>Mucorales</taxon>
        <taxon>Mucorineae</taxon>
        <taxon>Choanephoraceae</taxon>
        <taxon>Choanephoroideae</taxon>
        <taxon>Choanephora</taxon>
    </lineage>
</organism>
<gene>
    <name evidence="1" type="ORF">A0J61_01052</name>
</gene>
<dbReference type="Proteomes" id="UP000093000">
    <property type="component" value="Unassembled WGS sequence"/>
</dbReference>
<protein>
    <submittedName>
        <fullName evidence="1">Uncharacterized protein</fullName>
    </submittedName>
</protein>
<keyword evidence="2" id="KW-1185">Reference proteome</keyword>
<proteinExistence type="predicted"/>